<evidence type="ECO:0000313" key="1">
    <source>
        <dbReference type="EMBL" id="SFC48739.1"/>
    </source>
</evidence>
<dbReference type="AlphaFoldDB" id="A0AAJ4W9F3"/>
<evidence type="ECO:0000313" key="2">
    <source>
        <dbReference type="Proteomes" id="UP000226420"/>
    </source>
</evidence>
<protein>
    <submittedName>
        <fullName evidence="1">Uncharacterized protein</fullName>
    </submittedName>
</protein>
<accession>A0AAJ4W9F3</accession>
<reference evidence="1 2" key="1">
    <citation type="submission" date="2016-10" db="EMBL/GenBank/DDBJ databases">
        <authorList>
            <person name="Varghese N."/>
            <person name="Submissions S."/>
        </authorList>
    </citation>
    <scope>NUCLEOTIDE SEQUENCE [LARGE SCALE GENOMIC DNA]</scope>
    <source>
        <strain evidence="1 2">DSM 5563</strain>
    </source>
</reference>
<proteinExistence type="predicted"/>
<name>A0AAJ4W9F3_9GAMM</name>
<gene>
    <name evidence="1" type="ORF">SAMN02745723_102487</name>
</gene>
<comment type="caution">
    <text evidence="1">The sequence shown here is derived from an EMBL/GenBank/DDBJ whole genome shotgun (WGS) entry which is preliminary data.</text>
</comment>
<sequence>MSRAGKSQISTGFINPQYALVMAEPELPLEEFARRQGRTLKSVQQDADKGLLPLVNTGKRTRTVNMVALFMRALEDAQSFLAHRV</sequence>
<organism evidence="1 2">
    <name type="scientific">Pragia fontium DSM 5563 = ATCC 49100</name>
    <dbReference type="NCBI Taxonomy" id="1122977"/>
    <lineage>
        <taxon>Bacteria</taxon>
        <taxon>Pseudomonadati</taxon>
        <taxon>Pseudomonadota</taxon>
        <taxon>Gammaproteobacteria</taxon>
        <taxon>Enterobacterales</taxon>
        <taxon>Budviciaceae</taxon>
        <taxon>Pragia</taxon>
    </lineage>
</organism>
<dbReference type="RefSeq" id="WP_074821345.1">
    <property type="nucleotide sequence ID" value="NZ_FOLW01000002.1"/>
</dbReference>
<dbReference type="Proteomes" id="UP000226420">
    <property type="component" value="Unassembled WGS sequence"/>
</dbReference>
<dbReference type="EMBL" id="FOLW01000002">
    <property type="protein sequence ID" value="SFC48739.1"/>
    <property type="molecule type" value="Genomic_DNA"/>
</dbReference>